<dbReference type="InterPro" id="IPR007820">
    <property type="entry name" value="AbrB_fam"/>
</dbReference>
<dbReference type="InterPro" id="IPR017516">
    <property type="entry name" value="AbrB_dup"/>
</dbReference>
<reference evidence="2 3" key="1">
    <citation type="submission" date="2023-09" db="EMBL/GenBank/DDBJ databases">
        <title>Whole genome shotgun sequencing (WGS) of Bosea sp. ZW T0_25, isolated from stored onions (Allium cepa).</title>
        <authorList>
            <person name="Stoll D.A."/>
            <person name="Huch M."/>
        </authorList>
    </citation>
    <scope>NUCLEOTIDE SEQUENCE [LARGE SCALE GENOMIC DNA]</scope>
    <source>
        <strain evidence="2 3">ZW T0_25</strain>
    </source>
</reference>
<dbReference type="NCBIfam" id="TIGR03082">
    <property type="entry name" value="Gneg_AbrB_dup"/>
    <property type="match status" value="2"/>
</dbReference>
<keyword evidence="1" id="KW-0472">Membrane</keyword>
<dbReference type="Pfam" id="PF05145">
    <property type="entry name" value="AbrB"/>
    <property type="match status" value="1"/>
</dbReference>
<dbReference type="Proteomes" id="UP001254257">
    <property type="component" value="Unassembled WGS sequence"/>
</dbReference>
<proteinExistence type="predicted"/>
<organism evidence="2 3">
    <name type="scientific">Bosea rubneri</name>
    <dbReference type="NCBI Taxonomy" id="3075434"/>
    <lineage>
        <taxon>Bacteria</taxon>
        <taxon>Pseudomonadati</taxon>
        <taxon>Pseudomonadota</taxon>
        <taxon>Alphaproteobacteria</taxon>
        <taxon>Hyphomicrobiales</taxon>
        <taxon>Boseaceae</taxon>
        <taxon>Bosea</taxon>
    </lineage>
</organism>
<evidence type="ECO:0000313" key="3">
    <source>
        <dbReference type="Proteomes" id="UP001254257"/>
    </source>
</evidence>
<keyword evidence="3" id="KW-1185">Reference proteome</keyword>
<accession>A0ABU3SGJ0</accession>
<keyword evidence="1" id="KW-1133">Transmembrane helix</keyword>
<keyword evidence="1" id="KW-0812">Transmembrane</keyword>
<feature type="transmembrane region" description="Helical" evidence="1">
    <location>
        <begin position="25"/>
        <end position="42"/>
    </location>
</feature>
<dbReference type="EMBL" id="JAWDID010000087">
    <property type="protein sequence ID" value="MDU0343806.1"/>
    <property type="molecule type" value="Genomic_DNA"/>
</dbReference>
<protein>
    <submittedName>
        <fullName evidence="2">AbrB family transcriptional regulator</fullName>
    </submittedName>
</protein>
<sequence>MRDLLADMANGVRELSPRRFPWRRFLLALSLGILGGWLFAYLRLPLPWMLGSMVFCTAAAISRAPVAAPPVIRPPMSAVIGVMLGSGFRPDLIAQLPNWLPTLAGLVLFMAACAFFCVGYFRRVAGYDPVTAFFAGMPGGLVEMVITGEEKGGDARTIALIHSARILLVVMTLPFIVQWLEGVSLGINRTSGPSMMQTSALGWFWLVACGVLGVMLAHALRLPAKQLLGPMLVSAAVHVAGLSDSVPPFEIVNLAQLILGVTIGCRFVGTPPQAILRILVISAGSTLILLALTLAFAFAVAQVSRYQPVPLILAYSPGGLAEMSLIALALHTEVAFVAAHHIIRVFLVMIGAGPLFGVLGGKPKSASKPK</sequence>
<feature type="transmembrane region" description="Helical" evidence="1">
    <location>
        <begin position="342"/>
        <end position="361"/>
    </location>
</feature>
<name>A0ABU3SGJ0_9HYPH</name>
<dbReference type="PANTHER" id="PTHR38457">
    <property type="entry name" value="REGULATOR ABRB-RELATED"/>
    <property type="match status" value="1"/>
</dbReference>
<evidence type="ECO:0000313" key="2">
    <source>
        <dbReference type="EMBL" id="MDU0343806.1"/>
    </source>
</evidence>
<dbReference type="PIRSF" id="PIRSF038991">
    <property type="entry name" value="Protein_AbrB"/>
    <property type="match status" value="1"/>
</dbReference>
<dbReference type="PANTHER" id="PTHR38457:SF1">
    <property type="entry name" value="REGULATOR ABRB-RELATED"/>
    <property type="match status" value="1"/>
</dbReference>
<feature type="transmembrane region" description="Helical" evidence="1">
    <location>
        <begin position="312"/>
        <end position="330"/>
    </location>
</feature>
<feature type="transmembrane region" description="Helical" evidence="1">
    <location>
        <begin position="99"/>
        <end position="121"/>
    </location>
</feature>
<evidence type="ECO:0000256" key="1">
    <source>
        <dbReference type="SAM" id="Phobius"/>
    </source>
</evidence>
<dbReference type="RefSeq" id="WP_316021503.1">
    <property type="nucleotide sequence ID" value="NZ_JAWDID010000087.1"/>
</dbReference>
<comment type="caution">
    <text evidence="2">The sequence shown here is derived from an EMBL/GenBank/DDBJ whole genome shotgun (WGS) entry which is preliminary data.</text>
</comment>
<feature type="transmembrane region" description="Helical" evidence="1">
    <location>
        <begin position="158"/>
        <end position="180"/>
    </location>
</feature>
<feature type="transmembrane region" description="Helical" evidence="1">
    <location>
        <begin position="275"/>
        <end position="300"/>
    </location>
</feature>
<gene>
    <name evidence="2" type="ORF">RKE40_28325</name>
</gene>
<feature type="transmembrane region" description="Helical" evidence="1">
    <location>
        <begin position="200"/>
        <end position="220"/>
    </location>
</feature>